<evidence type="ECO:0000313" key="5">
    <source>
        <dbReference type="EMBL" id="AES67404.2"/>
    </source>
</evidence>
<reference evidence="5 7" key="2">
    <citation type="journal article" date="2014" name="BMC Genomics">
        <title>An improved genome release (version Mt4.0) for the model legume Medicago truncatula.</title>
        <authorList>
            <person name="Tang H."/>
            <person name="Krishnakumar V."/>
            <person name="Bidwell S."/>
            <person name="Rosen B."/>
            <person name="Chan A."/>
            <person name="Zhou S."/>
            <person name="Gentzbittel L."/>
            <person name="Childs K.L."/>
            <person name="Yandell M."/>
            <person name="Gundlach H."/>
            <person name="Mayer K.F."/>
            <person name="Schwartz D.C."/>
            <person name="Town C.D."/>
        </authorList>
    </citation>
    <scope>GENOME REANNOTATION</scope>
    <source>
        <strain evidence="6 7">cv. Jemalong A17</strain>
    </source>
</reference>
<reference evidence="5 7" key="1">
    <citation type="journal article" date="2011" name="Nature">
        <title>The Medicago genome provides insight into the evolution of rhizobial symbioses.</title>
        <authorList>
            <person name="Young N.D."/>
            <person name="Debelle F."/>
            <person name="Oldroyd G.E."/>
            <person name="Geurts R."/>
            <person name="Cannon S.B."/>
            <person name="Udvardi M.K."/>
            <person name="Benedito V.A."/>
            <person name="Mayer K.F."/>
            <person name="Gouzy J."/>
            <person name="Schoof H."/>
            <person name="Van de Peer Y."/>
            <person name="Proost S."/>
            <person name="Cook D.R."/>
            <person name="Meyers B.C."/>
            <person name="Spannagl M."/>
            <person name="Cheung F."/>
            <person name="De Mita S."/>
            <person name="Krishnakumar V."/>
            <person name="Gundlach H."/>
            <person name="Zhou S."/>
            <person name="Mudge J."/>
            <person name="Bharti A.K."/>
            <person name="Murray J.D."/>
            <person name="Naoumkina M.A."/>
            <person name="Rosen B."/>
            <person name="Silverstein K.A."/>
            <person name="Tang H."/>
            <person name="Rombauts S."/>
            <person name="Zhao P.X."/>
            <person name="Zhou P."/>
            <person name="Barbe V."/>
            <person name="Bardou P."/>
            <person name="Bechner M."/>
            <person name="Bellec A."/>
            <person name="Berger A."/>
            <person name="Berges H."/>
            <person name="Bidwell S."/>
            <person name="Bisseling T."/>
            <person name="Choisne N."/>
            <person name="Couloux A."/>
            <person name="Denny R."/>
            <person name="Deshpande S."/>
            <person name="Dai X."/>
            <person name="Doyle J.J."/>
            <person name="Dudez A.M."/>
            <person name="Farmer A.D."/>
            <person name="Fouteau S."/>
            <person name="Franken C."/>
            <person name="Gibelin C."/>
            <person name="Gish J."/>
            <person name="Goldstein S."/>
            <person name="Gonzalez A.J."/>
            <person name="Green P.J."/>
            <person name="Hallab A."/>
            <person name="Hartog M."/>
            <person name="Hua A."/>
            <person name="Humphray S.J."/>
            <person name="Jeong D.H."/>
            <person name="Jing Y."/>
            <person name="Jocker A."/>
            <person name="Kenton S.M."/>
            <person name="Kim D.J."/>
            <person name="Klee K."/>
            <person name="Lai H."/>
            <person name="Lang C."/>
            <person name="Lin S."/>
            <person name="Macmil S.L."/>
            <person name="Magdelenat G."/>
            <person name="Matthews L."/>
            <person name="McCorrison J."/>
            <person name="Monaghan E.L."/>
            <person name="Mun J.H."/>
            <person name="Najar F.Z."/>
            <person name="Nicholson C."/>
            <person name="Noirot C."/>
            <person name="O'Bleness M."/>
            <person name="Paule C.R."/>
            <person name="Poulain J."/>
            <person name="Prion F."/>
            <person name="Qin B."/>
            <person name="Qu C."/>
            <person name="Retzel E.F."/>
            <person name="Riddle C."/>
            <person name="Sallet E."/>
            <person name="Samain S."/>
            <person name="Samson N."/>
            <person name="Sanders I."/>
            <person name="Saurat O."/>
            <person name="Scarpelli C."/>
            <person name="Schiex T."/>
            <person name="Segurens B."/>
            <person name="Severin A.J."/>
            <person name="Sherrier D.J."/>
            <person name="Shi R."/>
            <person name="Sims S."/>
            <person name="Singer S.R."/>
            <person name="Sinharoy S."/>
            <person name="Sterck L."/>
            <person name="Viollet A."/>
            <person name="Wang B.B."/>
            <person name="Wang K."/>
            <person name="Wang M."/>
            <person name="Wang X."/>
            <person name="Warfsmann J."/>
            <person name="Weissenbach J."/>
            <person name="White D.D."/>
            <person name="White J.D."/>
            <person name="Wiley G.B."/>
            <person name="Wincker P."/>
            <person name="Xing Y."/>
            <person name="Yang L."/>
            <person name="Yao Z."/>
            <person name="Ying F."/>
            <person name="Zhai J."/>
            <person name="Zhou L."/>
            <person name="Zuber A."/>
            <person name="Denarie J."/>
            <person name="Dixon R.A."/>
            <person name="May G.D."/>
            <person name="Schwartz D.C."/>
            <person name="Rogers J."/>
            <person name="Quetier F."/>
            <person name="Town C.D."/>
            <person name="Roe B.A."/>
        </authorList>
    </citation>
    <scope>NUCLEOTIDE SEQUENCE [LARGE SCALE GENOMIC DNA]</scope>
    <source>
        <strain evidence="5">A17</strain>
        <strain evidence="6 7">cv. Jemalong A17</strain>
    </source>
</reference>
<dbReference type="HOGENOM" id="CLU_1172197_0_0_1"/>
<dbReference type="PANTHER" id="PTHR34224">
    <property type="entry name" value="INTERACTOR OF CONSTITUTIVE ACTIVE ROPS 2, CHLOROPLASTIC-RELATED"/>
    <property type="match status" value="1"/>
</dbReference>
<evidence type="ECO:0000256" key="3">
    <source>
        <dbReference type="SAM" id="Coils"/>
    </source>
</evidence>
<protein>
    <submittedName>
        <fullName evidence="5">Interactor of constitutive active ROPs-like protein</fullName>
    </submittedName>
</protein>
<evidence type="ECO:0000313" key="7">
    <source>
        <dbReference type="Proteomes" id="UP000002051"/>
    </source>
</evidence>
<accession>G7IU54</accession>
<evidence type="ECO:0000256" key="4">
    <source>
        <dbReference type="SAM" id="MobiDB-lite"/>
    </source>
</evidence>
<dbReference type="PANTHER" id="PTHR34224:SF18">
    <property type="entry name" value="INTERACTOR OF CONSTITUTIVE ACTIVE ROPS 3"/>
    <property type="match status" value="1"/>
</dbReference>
<proteinExistence type="inferred from homology"/>
<accession>A0A0C3V7R3</accession>
<keyword evidence="7" id="KW-1185">Reference proteome</keyword>
<keyword evidence="2 3" id="KW-0175">Coiled coil</keyword>
<dbReference type="EMBL" id="CM001218">
    <property type="protein sequence ID" value="AES67404.2"/>
    <property type="molecule type" value="Genomic_DNA"/>
</dbReference>
<sequence length="237" mass="27536">MRIENYISFLSSIRRIWKVAVTSFQLEDLKKVKDQLNPSELCEKKQPQQEAKVTLELIANCEKAYTRIAESTDAKSQFRYNSSALDSNHSRTHAKSSRAHDGNLEIEAERLEKNDSTNHIEIEFHSLRFEVELLRSAIEIGETKLQEEKIQNTMKIMNAYELIERMKSESNQRESELDRKKSKIEELKEKLMDKENELQGIVDENETLNLKLEKSMSLASKKENELVIAIFGCQVIN</sequence>
<feature type="coiled-coil region" evidence="3">
    <location>
        <begin position="163"/>
        <end position="211"/>
    </location>
</feature>
<comment type="similarity">
    <text evidence="1">Belongs to the ICR family.</text>
</comment>
<dbReference type="Proteomes" id="UP000002051">
    <property type="component" value="Chromosome 2"/>
</dbReference>
<evidence type="ECO:0000256" key="2">
    <source>
        <dbReference type="ARBA" id="ARBA00023054"/>
    </source>
</evidence>
<dbReference type="PaxDb" id="3880-AES67404"/>
<dbReference type="InterPro" id="IPR029688">
    <property type="entry name" value="ICR"/>
</dbReference>
<name>G7IU54_MEDTR</name>
<evidence type="ECO:0000256" key="1">
    <source>
        <dbReference type="ARBA" id="ARBA00009778"/>
    </source>
</evidence>
<dbReference type="EnsemblPlants" id="AES67404">
    <property type="protein sequence ID" value="AES67404"/>
    <property type="gene ID" value="MTR_2g093250"/>
</dbReference>
<gene>
    <name evidence="5" type="ordered locus">MTR_2g093250</name>
</gene>
<dbReference type="AlphaFoldDB" id="G7IU54"/>
<dbReference type="STRING" id="3880.G7IU54"/>
<feature type="region of interest" description="Disordered" evidence="4">
    <location>
        <begin position="84"/>
        <end position="104"/>
    </location>
</feature>
<reference evidence="6" key="3">
    <citation type="submission" date="2015-04" db="UniProtKB">
        <authorList>
            <consortium name="EnsemblPlants"/>
        </authorList>
    </citation>
    <scope>IDENTIFICATION</scope>
    <source>
        <strain evidence="6">cv. Jemalong A17</strain>
    </source>
</reference>
<organism evidence="5 7">
    <name type="scientific">Medicago truncatula</name>
    <name type="common">Barrel medic</name>
    <name type="synonym">Medicago tribuloides</name>
    <dbReference type="NCBI Taxonomy" id="3880"/>
    <lineage>
        <taxon>Eukaryota</taxon>
        <taxon>Viridiplantae</taxon>
        <taxon>Streptophyta</taxon>
        <taxon>Embryophyta</taxon>
        <taxon>Tracheophyta</taxon>
        <taxon>Spermatophyta</taxon>
        <taxon>Magnoliopsida</taxon>
        <taxon>eudicotyledons</taxon>
        <taxon>Gunneridae</taxon>
        <taxon>Pentapetalae</taxon>
        <taxon>rosids</taxon>
        <taxon>fabids</taxon>
        <taxon>Fabales</taxon>
        <taxon>Fabaceae</taxon>
        <taxon>Papilionoideae</taxon>
        <taxon>50 kb inversion clade</taxon>
        <taxon>NPAAA clade</taxon>
        <taxon>Hologalegina</taxon>
        <taxon>IRL clade</taxon>
        <taxon>Trifolieae</taxon>
        <taxon>Medicago</taxon>
    </lineage>
</organism>
<evidence type="ECO:0000313" key="6">
    <source>
        <dbReference type="EnsemblPlants" id="AES67404"/>
    </source>
</evidence>